<dbReference type="EMBL" id="OW240913">
    <property type="protein sequence ID" value="CAH2253123.1"/>
    <property type="molecule type" value="Genomic_DNA"/>
</dbReference>
<feature type="compositionally biased region" description="Polar residues" evidence="1">
    <location>
        <begin position="63"/>
        <end position="74"/>
    </location>
</feature>
<evidence type="ECO:0000313" key="2">
    <source>
        <dbReference type="EMBL" id="CAH2253123.1"/>
    </source>
</evidence>
<evidence type="ECO:0000313" key="3">
    <source>
        <dbReference type="Proteomes" id="UP001295444"/>
    </source>
</evidence>
<feature type="region of interest" description="Disordered" evidence="1">
    <location>
        <begin position="35"/>
        <end position="135"/>
    </location>
</feature>
<feature type="compositionally biased region" description="Basic and acidic residues" evidence="1">
    <location>
        <begin position="49"/>
        <end position="60"/>
    </location>
</feature>
<feature type="region of interest" description="Disordered" evidence="1">
    <location>
        <begin position="182"/>
        <end position="227"/>
    </location>
</feature>
<dbReference type="Proteomes" id="UP001295444">
    <property type="component" value="Chromosome 02"/>
</dbReference>
<dbReference type="AlphaFoldDB" id="A0AAD1RH00"/>
<reference evidence="2" key="1">
    <citation type="submission" date="2022-03" db="EMBL/GenBank/DDBJ databases">
        <authorList>
            <person name="Alioto T."/>
            <person name="Alioto T."/>
            <person name="Gomez Garrido J."/>
        </authorList>
    </citation>
    <scope>NUCLEOTIDE SEQUENCE</scope>
</reference>
<keyword evidence="3" id="KW-1185">Reference proteome</keyword>
<proteinExistence type="predicted"/>
<evidence type="ECO:0000256" key="1">
    <source>
        <dbReference type="SAM" id="MobiDB-lite"/>
    </source>
</evidence>
<sequence>MADSVQPHGQTKNVPPSPAGTMKWKYWLAARKPTTYPKLQETPTSSCMSEDKERESREFSPDASGTHTMQPYRTSTHRLRPPRSFNLERLLQSQRTRKHRRKRHTGFHASPYAAFKESTQPTSRRGQTPRSAHGYERSLPGLFYRVPRDTICPIQRLDAFSGLYVGHSDAAPVLHILKQNGTNRRTDTRTDTATNQHKTGRDTHTHKPRHYSRQTHTTAGTYNTHKP</sequence>
<gene>
    <name evidence="2" type="ORF">PECUL_23A017457</name>
</gene>
<protein>
    <submittedName>
        <fullName evidence="2">Uncharacterized protein</fullName>
    </submittedName>
</protein>
<feature type="compositionally biased region" description="Polar residues" evidence="1">
    <location>
        <begin position="117"/>
        <end position="130"/>
    </location>
</feature>
<feature type="compositionally biased region" description="Polar residues" evidence="1">
    <location>
        <begin position="214"/>
        <end position="227"/>
    </location>
</feature>
<organism evidence="2 3">
    <name type="scientific">Pelobates cultripes</name>
    <name type="common">Western spadefoot toad</name>
    <dbReference type="NCBI Taxonomy" id="61616"/>
    <lineage>
        <taxon>Eukaryota</taxon>
        <taxon>Metazoa</taxon>
        <taxon>Chordata</taxon>
        <taxon>Craniata</taxon>
        <taxon>Vertebrata</taxon>
        <taxon>Euteleostomi</taxon>
        <taxon>Amphibia</taxon>
        <taxon>Batrachia</taxon>
        <taxon>Anura</taxon>
        <taxon>Pelobatoidea</taxon>
        <taxon>Pelobatidae</taxon>
        <taxon>Pelobates</taxon>
    </lineage>
</organism>
<feature type="compositionally biased region" description="Basic residues" evidence="1">
    <location>
        <begin position="95"/>
        <end position="106"/>
    </location>
</feature>
<feature type="region of interest" description="Disordered" evidence="1">
    <location>
        <begin position="1"/>
        <end position="20"/>
    </location>
</feature>
<accession>A0AAD1RH00</accession>
<name>A0AAD1RH00_PELCU</name>